<feature type="domain" description="RING-type" evidence="11">
    <location>
        <begin position="894"/>
        <end position="946"/>
    </location>
</feature>
<dbReference type="Pfam" id="PF00097">
    <property type="entry name" value="zf-C3HC4"/>
    <property type="match status" value="1"/>
</dbReference>
<feature type="domain" description="Helicase ATP-binding" evidence="12">
    <location>
        <begin position="542"/>
        <end position="728"/>
    </location>
</feature>
<dbReference type="GO" id="GO:0004386">
    <property type="term" value="F:helicase activity"/>
    <property type="evidence" value="ECO:0007669"/>
    <property type="project" value="UniProtKB-KW"/>
</dbReference>
<dbReference type="InterPro" id="IPR001650">
    <property type="entry name" value="Helicase_C-like"/>
</dbReference>
<evidence type="ECO:0000256" key="5">
    <source>
        <dbReference type="ARBA" id="ARBA00022801"/>
    </source>
</evidence>
<dbReference type="SUPFAM" id="SSF52540">
    <property type="entry name" value="P-loop containing nucleoside triphosphate hydrolases"/>
    <property type="match status" value="2"/>
</dbReference>
<feature type="compositionally biased region" description="Polar residues" evidence="10">
    <location>
        <begin position="149"/>
        <end position="162"/>
    </location>
</feature>
<evidence type="ECO:0000256" key="7">
    <source>
        <dbReference type="ARBA" id="ARBA00022833"/>
    </source>
</evidence>
<evidence type="ECO:0000256" key="6">
    <source>
        <dbReference type="ARBA" id="ARBA00022806"/>
    </source>
</evidence>
<accession>A0A9W8YKM3</accession>
<dbReference type="Proteomes" id="UP001140453">
    <property type="component" value="Unassembled WGS sequence"/>
</dbReference>
<evidence type="ECO:0000313" key="14">
    <source>
        <dbReference type="EMBL" id="KAJ4386423.1"/>
    </source>
</evidence>
<evidence type="ECO:0000256" key="4">
    <source>
        <dbReference type="ARBA" id="ARBA00022771"/>
    </source>
</evidence>
<gene>
    <name evidence="14" type="ORF">N0V93_009318</name>
</gene>
<dbReference type="Pfam" id="PF00176">
    <property type="entry name" value="SNF2-rel_dom"/>
    <property type="match status" value="1"/>
</dbReference>
<dbReference type="PROSITE" id="PS50089">
    <property type="entry name" value="ZF_RING_2"/>
    <property type="match status" value="1"/>
</dbReference>
<dbReference type="AlphaFoldDB" id="A0A9W8YKM3"/>
<comment type="caution">
    <text evidence="14">The sequence shown here is derived from an EMBL/GenBank/DDBJ whole genome shotgun (WGS) entry which is preliminary data.</text>
</comment>
<evidence type="ECO:0000256" key="9">
    <source>
        <dbReference type="PROSITE-ProRule" id="PRU00175"/>
    </source>
</evidence>
<dbReference type="GO" id="GO:0016787">
    <property type="term" value="F:hydrolase activity"/>
    <property type="evidence" value="ECO:0007669"/>
    <property type="project" value="UniProtKB-KW"/>
</dbReference>
<dbReference type="InterPro" id="IPR014001">
    <property type="entry name" value="Helicase_ATP-bd"/>
</dbReference>
<proteinExistence type="inferred from homology"/>
<feature type="region of interest" description="Disordered" evidence="10">
    <location>
        <begin position="967"/>
        <end position="1070"/>
    </location>
</feature>
<dbReference type="CDD" id="cd18793">
    <property type="entry name" value="SF2_C_SNF"/>
    <property type="match status" value="1"/>
</dbReference>
<dbReference type="GO" id="GO:0008094">
    <property type="term" value="F:ATP-dependent activity, acting on DNA"/>
    <property type="evidence" value="ECO:0007669"/>
    <property type="project" value="TreeGrafter"/>
</dbReference>
<keyword evidence="7" id="KW-0862">Zinc</keyword>
<feature type="compositionally biased region" description="Polar residues" evidence="10">
    <location>
        <begin position="266"/>
        <end position="277"/>
    </location>
</feature>
<dbReference type="InterPro" id="IPR050628">
    <property type="entry name" value="SNF2_RAD54_helicase_TF"/>
</dbReference>
<dbReference type="InterPro" id="IPR049730">
    <property type="entry name" value="SNF2/RAD54-like_C"/>
</dbReference>
<dbReference type="InterPro" id="IPR000330">
    <property type="entry name" value="SNF2_N"/>
</dbReference>
<dbReference type="PROSITE" id="PS51192">
    <property type="entry name" value="HELICASE_ATP_BIND_1"/>
    <property type="match status" value="1"/>
</dbReference>
<evidence type="ECO:0000256" key="8">
    <source>
        <dbReference type="ARBA" id="ARBA00022840"/>
    </source>
</evidence>
<dbReference type="SMART" id="SM00487">
    <property type="entry name" value="DEXDc"/>
    <property type="match status" value="1"/>
</dbReference>
<keyword evidence="3" id="KW-0547">Nucleotide-binding</keyword>
<feature type="compositionally biased region" description="Basic residues" evidence="10">
    <location>
        <begin position="1045"/>
        <end position="1065"/>
    </location>
</feature>
<sequence length="1279" mass="141375">MASSAGDAFAHLQSIADIREEIQVQSTILLSLEDEPRDDDTVFQIREARQALKTLRQLLRSREAQSQAASNSSNFNSSTNFHDIYGAAGTGIRSGSGSGSGSGRSNHSTPASANTSGPSSSAFTQRKRPFPAHLDDDDSTSSRNKSHRTTPSPSQTGLTTPSIDHFFDDSFASGDALIDLTGDEDDVREVIKLQRDYFNRLEQQKEQQKEDEKLARTINDLGTPPNTHSPGPGNAPQNSGPTAFDRILGRPSQSAAAPAAPRASQGKSYTSPSSSAGPNKYSMPGSFNVDGDDDYDDDDFELELPPFDPAQLEEVPRVNNPSGYYPSGNLAVNSWNHNTQAPVSPSMSSHQHFGQPSFPRFPTQAPGIPAAEFARRAAFYRQQNYGSFGGPSTNAGMSGFGPTSALPGSAYNPFTPSAYNPFTNRPGMLSSGSYDPLHGLGGHSNGVPLVSGGSLSAIISQTNSIDWDRNMDAFGRPLNDRLRNYYEDLQDDPRKTEEEIKELLANIRPDEEIPEEDRVGTPEALRYPLYPHQQLALKWMTTSEEKKNKGGILADDMGLGKTISTLALLMSRQSSDRVKTNLIVGPVALVKQWEVEIAKKVKRPHRLSVFMLHGRAATYDDLRRYDVVLTTYGKLGFEEKRYAKWVEQHPGADPEADGELARSCPLLHPKSKFYRVILDEAQCIKNVNTYQARGACRLNATHRWCLTGTPMMNGIHELYSLIKFLRIAPYNSQKEFTKMFGCFSKSGKARSASEGTRTQSMNALRALLRAIMLRRMKTSKLDGKPLLDLPPKTEEVAHVVFDEDERAFYTALETGARNTFNKYLRAGTVGKNYSNVLVLLLRLRQACCHPHLNLDVEYVGNNEVTEESMKLLAQSLQPDVVARLKAANEEGFNCPICLDAVIDPTIVLPCGHNSCTECFSTLVAGAAESNLRDGNEGNNLKCPECRGPINPKEVINLTTFKAVHMPEASTENEKDAGKDLDSGTASDDDSDDSDTDSDDEGADDVDRNGNLRGFIVKDDEEEELSNVKDEDDDLYIAEASTAPSKKTKRAKSKGKKKSKKDKGKAKKEEVKPHMLKTLRTEAKKNKAEYKRYMKYLKKNWLPSAKVTECCRLLSSIQESGDKTIVFSQFTFLLDLLEIPVKYELGLKYCRYDGGMSRTQRDAAALDFQDSSSETKVMLVSLKAGNAGLNLTSANHVIIMDPFWNPYIEMQAVDRAHRIGQQKPVKVHRLLVEETVEDRIVALQEQKRQFVDAALDEGESKQLGRLSLQDLQYLFNGSRA</sequence>
<feature type="region of interest" description="Disordered" evidence="10">
    <location>
        <begin position="92"/>
        <end position="162"/>
    </location>
</feature>
<evidence type="ECO:0000259" key="11">
    <source>
        <dbReference type="PROSITE" id="PS50089"/>
    </source>
</evidence>
<evidence type="ECO:0000259" key="13">
    <source>
        <dbReference type="PROSITE" id="PS51194"/>
    </source>
</evidence>
<keyword evidence="2" id="KW-0479">Metal-binding</keyword>
<evidence type="ECO:0000313" key="15">
    <source>
        <dbReference type="Proteomes" id="UP001140453"/>
    </source>
</evidence>
<name>A0A9W8YKM3_9PEZI</name>
<feature type="compositionally biased region" description="Acidic residues" evidence="10">
    <location>
        <begin position="986"/>
        <end position="1003"/>
    </location>
</feature>
<dbReference type="Gene3D" id="3.30.40.10">
    <property type="entry name" value="Zinc/RING finger domain, C3HC4 (zinc finger)"/>
    <property type="match status" value="1"/>
</dbReference>
<feature type="compositionally biased region" description="Gly residues" evidence="10">
    <location>
        <begin position="92"/>
        <end position="102"/>
    </location>
</feature>
<feature type="compositionally biased region" description="Acidic residues" evidence="10">
    <location>
        <begin position="290"/>
        <end position="299"/>
    </location>
</feature>
<feature type="compositionally biased region" description="Polar residues" evidence="10">
    <location>
        <begin position="224"/>
        <end position="241"/>
    </location>
</feature>
<feature type="compositionally biased region" description="Low complexity" evidence="10">
    <location>
        <begin position="250"/>
        <end position="265"/>
    </location>
</feature>
<keyword evidence="6" id="KW-0347">Helicase</keyword>
<evidence type="ECO:0000256" key="2">
    <source>
        <dbReference type="ARBA" id="ARBA00022723"/>
    </source>
</evidence>
<dbReference type="InterPro" id="IPR027417">
    <property type="entry name" value="P-loop_NTPase"/>
</dbReference>
<dbReference type="InterPro" id="IPR038718">
    <property type="entry name" value="SNF2-like_sf"/>
</dbReference>
<dbReference type="Gene3D" id="3.40.50.300">
    <property type="entry name" value="P-loop containing nucleotide triphosphate hydrolases"/>
    <property type="match status" value="1"/>
</dbReference>
<dbReference type="SMART" id="SM00490">
    <property type="entry name" value="HELICc"/>
    <property type="match status" value="1"/>
</dbReference>
<dbReference type="PROSITE" id="PS51194">
    <property type="entry name" value="HELICASE_CTER"/>
    <property type="match status" value="1"/>
</dbReference>
<keyword evidence="5" id="KW-0378">Hydrolase</keyword>
<dbReference type="InterPro" id="IPR001841">
    <property type="entry name" value="Znf_RING"/>
</dbReference>
<feature type="domain" description="Helicase C-terminal" evidence="13">
    <location>
        <begin position="1108"/>
        <end position="1266"/>
    </location>
</feature>
<feature type="compositionally biased region" description="Polar residues" evidence="10">
    <location>
        <begin position="106"/>
        <end position="124"/>
    </location>
</feature>
<dbReference type="PANTHER" id="PTHR45626:SF16">
    <property type="entry name" value="ATP-DEPENDENT HELICASE ULS1"/>
    <property type="match status" value="1"/>
</dbReference>
<dbReference type="GO" id="GO:0005524">
    <property type="term" value="F:ATP binding"/>
    <property type="evidence" value="ECO:0007669"/>
    <property type="project" value="UniProtKB-KW"/>
</dbReference>
<dbReference type="CDD" id="cd18008">
    <property type="entry name" value="DEXDc_SHPRH-like"/>
    <property type="match status" value="1"/>
</dbReference>
<dbReference type="InterPro" id="IPR013083">
    <property type="entry name" value="Znf_RING/FYVE/PHD"/>
</dbReference>
<dbReference type="SMART" id="SM00184">
    <property type="entry name" value="RING"/>
    <property type="match status" value="1"/>
</dbReference>
<feature type="region of interest" description="Disordered" evidence="10">
    <location>
        <begin position="218"/>
        <end position="299"/>
    </location>
</feature>
<comment type="similarity">
    <text evidence="1">Belongs to the SNF2/RAD54 helicase family.</text>
</comment>
<evidence type="ECO:0000256" key="10">
    <source>
        <dbReference type="SAM" id="MobiDB-lite"/>
    </source>
</evidence>
<dbReference type="SUPFAM" id="SSF57850">
    <property type="entry name" value="RING/U-box"/>
    <property type="match status" value="1"/>
</dbReference>
<keyword evidence="8" id="KW-0067">ATP-binding</keyword>
<keyword evidence="15" id="KW-1185">Reference proteome</keyword>
<evidence type="ECO:0000256" key="1">
    <source>
        <dbReference type="ARBA" id="ARBA00007025"/>
    </source>
</evidence>
<evidence type="ECO:0000256" key="3">
    <source>
        <dbReference type="ARBA" id="ARBA00022741"/>
    </source>
</evidence>
<keyword evidence="4 9" id="KW-0863">Zinc-finger</keyword>
<dbReference type="GO" id="GO:0005737">
    <property type="term" value="C:cytoplasm"/>
    <property type="evidence" value="ECO:0007669"/>
    <property type="project" value="TreeGrafter"/>
</dbReference>
<dbReference type="GO" id="GO:0005634">
    <property type="term" value="C:nucleus"/>
    <property type="evidence" value="ECO:0007669"/>
    <property type="project" value="TreeGrafter"/>
</dbReference>
<dbReference type="OrthoDB" id="423559at2759"/>
<dbReference type="Pfam" id="PF00271">
    <property type="entry name" value="Helicase_C"/>
    <property type="match status" value="1"/>
</dbReference>
<dbReference type="InterPro" id="IPR018957">
    <property type="entry name" value="Znf_C3HC4_RING-type"/>
</dbReference>
<reference evidence="14" key="1">
    <citation type="submission" date="2022-10" db="EMBL/GenBank/DDBJ databases">
        <title>Tapping the CABI collections for fungal endophytes: first genome assemblies for Collariella, Neodidymelliopsis, Ascochyta clinopodiicola, Didymella pomorum, Didymosphaeria variabile, Neocosmospora piperis and Neocucurbitaria cava.</title>
        <authorList>
            <person name="Hill R."/>
        </authorList>
    </citation>
    <scope>NUCLEOTIDE SEQUENCE</scope>
    <source>
        <strain evidence="14">IMI 355082</strain>
    </source>
</reference>
<protein>
    <submittedName>
        <fullName evidence="14">Uncharacterized protein</fullName>
    </submittedName>
</protein>
<feature type="compositionally biased region" description="Acidic residues" evidence="10">
    <location>
        <begin position="1018"/>
        <end position="1035"/>
    </location>
</feature>
<dbReference type="GO" id="GO:0000724">
    <property type="term" value="P:double-strand break repair via homologous recombination"/>
    <property type="evidence" value="ECO:0007669"/>
    <property type="project" value="TreeGrafter"/>
</dbReference>
<organism evidence="14 15">
    <name type="scientific">Gnomoniopsis smithogilvyi</name>
    <dbReference type="NCBI Taxonomy" id="1191159"/>
    <lineage>
        <taxon>Eukaryota</taxon>
        <taxon>Fungi</taxon>
        <taxon>Dikarya</taxon>
        <taxon>Ascomycota</taxon>
        <taxon>Pezizomycotina</taxon>
        <taxon>Sordariomycetes</taxon>
        <taxon>Sordariomycetidae</taxon>
        <taxon>Diaporthales</taxon>
        <taxon>Gnomoniaceae</taxon>
        <taxon>Gnomoniopsis</taxon>
    </lineage>
</organism>
<dbReference type="PANTHER" id="PTHR45626">
    <property type="entry name" value="TRANSCRIPTION TERMINATION FACTOR 2-RELATED"/>
    <property type="match status" value="1"/>
</dbReference>
<feature type="compositionally biased region" description="Basic and acidic residues" evidence="10">
    <location>
        <begin position="971"/>
        <end position="981"/>
    </location>
</feature>
<evidence type="ECO:0000259" key="12">
    <source>
        <dbReference type="PROSITE" id="PS51192"/>
    </source>
</evidence>
<dbReference type="GO" id="GO:0008270">
    <property type="term" value="F:zinc ion binding"/>
    <property type="evidence" value="ECO:0007669"/>
    <property type="project" value="UniProtKB-KW"/>
</dbReference>
<dbReference type="EMBL" id="JAPEVB010000006">
    <property type="protein sequence ID" value="KAJ4386423.1"/>
    <property type="molecule type" value="Genomic_DNA"/>
</dbReference>
<dbReference type="Gene3D" id="3.40.50.10810">
    <property type="entry name" value="Tandem AAA-ATPase domain"/>
    <property type="match status" value="1"/>
</dbReference>